<comment type="caution">
    <text evidence="7">The sequence shown here is derived from an EMBL/GenBank/DDBJ whole genome shotgun (WGS) entry which is preliminary data.</text>
</comment>
<evidence type="ECO:0000256" key="6">
    <source>
        <dbReference type="SAM" id="Phobius"/>
    </source>
</evidence>
<reference evidence="7" key="1">
    <citation type="submission" date="2022-12" db="EMBL/GenBank/DDBJ databases">
        <authorList>
            <person name="Petersen C."/>
        </authorList>
    </citation>
    <scope>NUCLEOTIDE SEQUENCE</scope>
    <source>
        <strain evidence="7">IBT 16125</strain>
    </source>
</reference>
<evidence type="ECO:0000256" key="4">
    <source>
        <dbReference type="ARBA" id="ARBA00022989"/>
    </source>
</evidence>
<keyword evidence="4 6" id="KW-1133">Transmembrane helix</keyword>
<dbReference type="AlphaFoldDB" id="A0AAD6C075"/>
<dbReference type="Gene3D" id="1.20.1250.20">
    <property type="entry name" value="MFS general substrate transporter like domains"/>
    <property type="match status" value="1"/>
</dbReference>
<dbReference type="PANTHER" id="PTHR43791:SF75">
    <property type="entry name" value="TRANSPORTER, PUTATIVE (AFU_ORTHOLOGUE AFUA_2G00110)-RELATED"/>
    <property type="match status" value="1"/>
</dbReference>
<keyword evidence="8" id="KW-1185">Reference proteome</keyword>
<feature type="transmembrane region" description="Helical" evidence="6">
    <location>
        <begin position="94"/>
        <end position="113"/>
    </location>
</feature>
<organism evidence="7 8">
    <name type="scientific">Penicillium daleae</name>
    <dbReference type="NCBI Taxonomy" id="63821"/>
    <lineage>
        <taxon>Eukaryota</taxon>
        <taxon>Fungi</taxon>
        <taxon>Dikarya</taxon>
        <taxon>Ascomycota</taxon>
        <taxon>Pezizomycotina</taxon>
        <taxon>Eurotiomycetes</taxon>
        <taxon>Eurotiomycetidae</taxon>
        <taxon>Eurotiales</taxon>
        <taxon>Aspergillaceae</taxon>
        <taxon>Penicillium</taxon>
    </lineage>
</organism>
<evidence type="ECO:0000256" key="1">
    <source>
        <dbReference type="ARBA" id="ARBA00004141"/>
    </source>
</evidence>
<evidence type="ECO:0000313" key="7">
    <source>
        <dbReference type="EMBL" id="KAJ5440089.1"/>
    </source>
</evidence>
<dbReference type="Pfam" id="PF07690">
    <property type="entry name" value="MFS_1"/>
    <property type="match status" value="1"/>
</dbReference>
<accession>A0AAD6C075</accession>
<sequence length="151" mass="16572">MAPIVWFMLMDSPSMAHFLTEEERTFAIERMETRDTTKKSTLSKAQVLAGLTDYKNYCHACLHFCCNYSFAGLSNFLPTIVQSMGYSSVDAQGLTAPPYLGAFVASIAVAWLSDRYGSRGWLLAICASVGTIGYALLATQRGNAVRYLAIC</sequence>
<dbReference type="InterPro" id="IPR011701">
    <property type="entry name" value="MFS"/>
</dbReference>
<dbReference type="EMBL" id="JAPVEA010000008">
    <property type="protein sequence ID" value="KAJ5440089.1"/>
    <property type="molecule type" value="Genomic_DNA"/>
</dbReference>
<comment type="subcellular location">
    <subcellularLocation>
        <location evidence="1">Membrane</location>
        <topology evidence="1">Multi-pass membrane protein</topology>
    </subcellularLocation>
</comment>
<gene>
    <name evidence="7" type="ORF">N7458_011087</name>
</gene>
<keyword evidence="2" id="KW-0813">Transport</keyword>
<dbReference type="InterPro" id="IPR036259">
    <property type="entry name" value="MFS_trans_sf"/>
</dbReference>
<protein>
    <submittedName>
        <fullName evidence="7">Major facilitator superfamily domain-containing protein</fullName>
    </submittedName>
</protein>
<keyword evidence="5 6" id="KW-0472">Membrane</keyword>
<keyword evidence="3 6" id="KW-0812">Transmembrane</keyword>
<dbReference type="SUPFAM" id="SSF103473">
    <property type="entry name" value="MFS general substrate transporter"/>
    <property type="match status" value="1"/>
</dbReference>
<evidence type="ECO:0000256" key="5">
    <source>
        <dbReference type="ARBA" id="ARBA00023136"/>
    </source>
</evidence>
<feature type="transmembrane region" description="Helical" evidence="6">
    <location>
        <begin position="119"/>
        <end position="137"/>
    </location>
</feature>
<dbReference type="Proteomes" id="UP001213681">
    <property type="component" value="Unassembled WGS sequence"/>
</dbReference>
<dbReference type="GeneID" id="81604712"/>
<evidence type="ECO:0000256" key="2">
    <source>
        <dbReference type="ARBA" id="ARBA00022448"/>
    </source>
</evidence>
<evidence type="ECO:0000313" key="8">
    <source>
        <dbReference type="Proteomes" id="UP001213681"/>
    </source>
</evidence>
<dbReference type="RefSeq" id="XP_056763318.1">
    <property type="nucleotide sequence ID" value="XM_056914469.1"/>
</dbReference>
<evidence type="ECO:0000256" key="3">
    <source>
        <dbReference type="ARBA" id="ARBA00022692"/>
    </source>
</evidence>
<name>A0AAD6C075_9EURO</name>
<proteinExistence type="predicted"/>
<dbReference type="GO" id="GO:0016020">
    <property type="term" value="C:membrane"/>
    <property type="evidence" value="ECO:0007669"/>
    <property type="project" value="UniProtKB-SubCell"/>
</dbReference>
<reference evidence="7" key="2">
    <citation type="journal article" date="2023" name="IMA Fungus">
        <title>Comparative genomic study of the Penicillium genus elucidates a diverse pangenome and 15 lateral gene transfer events.</title>
        <authorList>
            <person name="Petersen C."/>
            <person name="Sorensen T."/>
            <person name="Nielsen M.R."/>
            <person name="Sondergaard T.E."/>
            <person name="Sorensen J.L."/>
            <person name="Fitzpatrick D.A."/>
            <person name="Frisvad J.C."/>
            <person name="Nielsen K.L."/>
        </authorList>
    </citation>
    <scope>NUCLEOTIDE SEQUENCE</scope>
    <source>
        <strain evidence="7">IBT 16125</strain>
    </source>
</reference>
<dbReference type="GO" id="GO:0022857">
    <property type="term" value="F:transmembrane transporter activity"/>
    <property type="evidence" value="ECO:0007669"/>
    <property type="project" value="InterPro"/>
</dbReference>
<dbReference type="PANTHER" id="PTHR43791">
    <property type="entry name" value="PERMEASE-RELATED"/>
    <property type="match status" value="1"/>
</dbReference>